<evidence type="ECO:0000256" key="2">
    <source>
        <dbReference type="ARBA" id="ARBA00023315"/>
    </source>
</evidence>
<dbReference type="InterPro" id="IPR040234">
    <property type="entry name" value="QC/QCL"/>
</dbReference>
<dbReference type="SUPFAM" id="SSF53187">
    <property type="entry name" value="Zn-dependent exopeptidases"/>
    <property type="match status" value="1"/>
</dbReference>
<dbReference type="GO" id="GO:0008270">
    <property type="term" value="F:zinc ion binding"/>
    <property type="evidence" value="ECO:0007669"/>
    <property type="project" value="TreeGrafter"/>
</dbReference>
<dbReference type="AlphaFoldDB" id="A0A975A1J6"/>
<dbReference type="PROSITE" id="PS51257">
    <property type="entry name" value="PROKAR_LIPOPROTEIN"/>
    <property type="match status" value="1"/>
</dbReference>
<dbReference type="GO" id="GO:0016603">
    <property type="term" value="F:glutaminyl-peptide cyclotransferase activity"/>
    <property type="evidence" value="ECO:0007669"/>
    <property type="project" value="TreeGrafter"/>
</dbReference>
<evidence type="ECO:0000313" key="5">
    <source>
        <dbReference type="Proteomes" id="UP000662783"/>
    </source>
</evidence>
<dbReference type="KEGG" id="fuv:JR347_02020"/>
<dbReference type="RefSeq" id="WP_205722394.1">
    <property type="nucleotide sequence ID" value="NZ_CP070608.1"/>
</dbReference>
<keyword evidence="1" id="KW-0808">Transferase</keyword>
<evidence type="ECO:0000313" key="4">
    <source>
        <dbReference type="EMBL" id="QSE97886.1"/>
    </source>
</evidence>
<keyword evidence="5" id="KW-1185">Reference proteome</keyword>
<dbReference type="Pfam" id="PF04389">
    <property type="entry name" value="Peptidase_M28"/>
    <property type="match status" value="1"/>
</dbReference>
<dbReference type="InterPro" id="IPR007484">
    <property type="entry name" value="Peptidase_M28"/>
</dbReference>
<dbReference type="PANTHER" id="PTHR12283">
    <property type="entry name" value="GLUTAMINYL-PEPTIDE CYCLOTRANSFERASE"/>
    <property type="match status" value="1"/>
</dbReference>
<name>A0A975A1J6_9BACT</name>
<keyword evidence="2" id="KW-0012">Acyltransferase</keyword>
<organism evidence="4 5">
    <name type="scientific">Fulvivirga lutea</name>
    <dbReference type="NCBI Taxonomy" id="2810512"/>
    <lineage>
        <taxon>Bacteria</taxon>
        <taxon>Pseudomonadati</taxon>
        <taxon>Bacteroidota</taxon>
        <taxon>Cytophagia</taxon>
        <taxon>Cytophagales</taxon>
        <taxon>Fulvivirgaceae</taxon>
        <taxon>Fulvivirga</taxon>
    </lineage>
</organism>
<reference evidence="4" key="1">
    <citation type="submission" date="2021-02" db="EMBL/GenBank/DDBJ databases">
        <title>Fulvivirga sp. S481 isolated from sea water.</title>
        <authorList>
            <person name="Bae S.S."/>
            <person name="Baek K."/>
        </authorList>
    </citation>
    <scope>NUCLEOTIDE SEQUENCE</scope>
    <source>
        <strain evidence="4">S481</strain>
    </source>
</reference>
<accession>A0A975A1J6</accession>
<proteinExistence type="predicted"/>
<evidence type="ECO:0000256" key="1">
    <source>
        <dbReference type="ARBA" id="ARBA00022679"/>
    </source>
</evidence>
<feature type="domain" description="Peptidase M28" evidence="3">
    <location>
        <begin position="102"/>
        <end position="325"/>
    </location>
</feature>
<dbReference type="Proteomes" id="UP000662783">
    <property type="component" value="Chromosome"/>
</dbReference>
<protein>
    <submittedName>
        <fullName evidence="4">M28 family peptidase</fullName>
    </submittedName>
</protein>
<evidence type="ECO:0000259" key="3">
    <source>
        <dbReference type="Pfam" id="PF04389"/>
    </source>
</evidence>
<dbReference type="Gene3D" id="3.40.630.10">
    <property type="entry name" value="Zn peptidases"/>
    <property type="match status" value="1"/>
</dbReference>
<dbReference type="EMBL" id="CP070608">
    <property type="protein sequence ID" value="QSE97886.1"/>
    <property type="molecule type" value="Genomic_DNA"/>
</dbReference>
<sequence length="329" mass="37568">MKNLYFLASIAFIALLTSCGDDKSKQESKEQPKEVFVPQFNSDSAYAYVKKQVEFGPRVPNSKNHTETGNYLIEKLKSFNWEVQEQNFEATTFDNQLLYLRNIIASYNPKKSKRILLAAHWDTRPFADKDNDRIEEPILGANDGASGVSVLLEIARVINTYDSLDLGVDIIFFDGEDWGERPNEYIQPTNGLESWWCLGSQYWSKNKHEPKYSAYYGILLDMVGGENAKFYKEGYSMESAPSIVNKVWNRGAELGYSRYFINQPGGQITDDHYFVNKYGKIPMIDIIPMDPTDGSFGAFHHTHDDNMDIISKQTLKAVGETVLHVLYNE</sequence>
<dbReference type="PANTHER" id="PTHR12283:SF6">
    <property type="entry name" value="GLUTAMINYL-PEPTIDE CYCLOTRANSFERASE-RELATED"/>
    <property type="match status" value="1"/>
</dbReference>
<gene>
    <name evidence="4" type="ORF">JR347_02020</name>
</gene>